<sequence length="282" mass="30979">MTASNASPLIRVLITMHPGIDTLDVTGPLEVLSLANKIINKDANHAFEFKFVSATKQTKTAQAISLQRNMNYKQAHARLSTFDILMVPGGGVEKIIRDELEPLGLIKAFSDLQKKDPSRERTIFSICTGSLLLAHQGLLSGLQATTHPDFFAKFIKIDNDAALRGLNECCDVVEERYVVNNLRFDAGEKIDKSPHVSCTSDFDEQSVSPRGHSVRQECDQPRKDTSPRASGRLRGLRVITSGGITCGIDASLYLVRTLVSSETAVEVGRIMMYECKQGIIVS</sequence>
<evidence type="ECO:0000313" key="4">
    <source>
        <dbReference type="Proteomes" id="UP000683417"/>
    </source>
</evidence>
<gene>
    <name evidence="3" type="ORF">BGTH12_LOCUS7835</name>
</gene>
<feature type="domain" description="DJ-1/PfpI" evidence="2">
    <location>
        <begin position="11"/>
        <end position="154"/>
    </location>
</feature>
<dbReference type="Pfam" id="PF01965">
    <property type="entry name" value="DJ-1_PfpI"/>
    <property type="match status" value="1"/>
</dbReference>
<proteinExistence type="predicted"/>
<dbReference type="PANTHER" id="PTHR43130">
    <property type="entry name" value="ARAC-FAMILY TRANSCRIPTIONAL REGULATOR"/>
    <property type="match status" value="1"/>
</dbReference>
<feature type="region of interest" description="Disordered" evidence="1">
    <location>
        <begin position="200"/>
        <end position="230"/>
    </location>
</feature>
<dbReference type="PANTHER" id="PTHR43130:SF3">
    <property type="entry name" value="HTH-TYPE TRANSCRIPTIONAL REGULATOR RV1931C"/>
    <property type="match status" value="1"/>
</dbReference>
<feature type="compositionally biased region" description="Basic and acidic residues" evidence="1">
    <location>
        <begin position="214"/>
        <end position="226"/>
    </location>
</feature>
<organism evidence="3 4">
    <name type="scientific">Blumeria graminis f. sp. triticale</name>
    <dbReference type="NCBI Taxonomy" id="1689686"/>
    <lineage>
        <taxon>Eukaryota</taxon>
        <taxon>Fungi</taxon>
        <taxon>Dikarya</taxon>
        <taxon>Ascomycota</taxon>
        <taxon>Pezizomycotina</taxon>
        <taxon>Leotiomycetes</taxon>
        <taxon>Erysiphales</taxon>
        <taxon>Erysiphaceae</taxon>
        <taxon>Blumeria</taxon>
    </lineage>
</organism>
<dbReference type="InterPro" id="IPR002818">
    <property type="entry name" value="DJ-1/PfpI"/>
</dbReference>
<evidence type="ECO:0000259" key="2">
    <source>
        <dbReference type="Pfam" id="PF01965"/>
    </source>
</evidence>
<evidence type="ECO:0000256" key="1">
    <source>
        <dbReference type="SAM" id="MobiDB-lite"/>
    </source>
</evidence>
<name>A0A9W4DDM0_BLUGR</name>
<dbReference type="AlphaFoldDB" id="A0A9W4DDM0"/>
<evidence type="ECO:0000313" key="3">
    <source>
        <dbReference type="EMBL" id="CAD6506477.1"/>
    </source>
</evidence>
<comment type="caution">
    <text evidence="3">The sequence shown here is derived from an EMBL/GenBank/DDBJ whole genome shotgun (WGS) entry which is preliminary data.</text>
</comment>
<dbReference type="InterPro" id="IPR052158">
    <property type="entry name" value="INH-QAR"/>
</dbReference>
<accession>A0A9W4DDM0</accession>
<dbReference type="EMBL" id="CAJHIT010000011">
    <property type="protein sequence ID" value="CAD6506477.1"/>
    <property type="molecule type" value="Genomic_DNA"/>
</dbReference>
<dbReference type="Proteomes" id="UP000683417">
    <property type="component" value="Unassembled WGS sequence"/>
</dbReference>
<reference evidence="3" key="1">
    <citation type="submission" date="2020-10" db="EMBL/GenBank/DDBJ databases">
        <authorList>
            <person name="Muller C M."/>
        </authorList>
    </citation>
    <scope>NUCLEOTIDE SEQUENCE</scope>
    <source>
        <strain evidence="3">THUN-12</strain>
    </source>
</reference>
<protein>
    <submittedName>
        <fullName evidence="3">BgTH12-07705</fullName>
    </submittedName>
</protein>